<dbReference type="OrthoDB" id="1523883at2759"/>
<evidence type="ECO:0000256" key="2">
    <source>
        <dbReference type="SAM" id="SignalP"/>
    </source>
</evidence>
<protein>
    <submittedName>
        <fullName evidence="3">Uncharacterized protein</fullName>
    </submittedName>
</protein>
<feature type="signal peptide" evidence="2">
    <location>
        <begin position="1"/>
        <end position="21"/>
    </location>
</feature>
<feature type="transmembrane region" description="Helical" evidence="1">
    <location>
        <begin position="12"/>
        <end position="32"/>
    </location>
</feature>
<keyword evidence="1" id="KW-0812">Transmembrane</keyword>
<evidence type="ECO:0000256" key="1">
    <source>
        <dbReference type="SAM" id="Phobius"/>
    </source>
</evidence>
<sequence length="218" mass="23454">MSTPPSHLLLRLSPLLTSTASLTFTFCEHLYLAPYLSLRPATTAPNSNPDHQAGGTSRGPDPNVLLPIYIDRWFRPAFSVILTLYPLTWATAIANLATTASSRKAGLSVSTPSGALYLAGLALSAAHMLWGLRAKGLLDAIRSKNNSDLLVDGAAKRVVAETVTPEEEGDSRENNHLVDGRDSVAVLAAWIQLNTWRGVLADLPAWVCFFVGFLLSES</sequence>
<dbReference type="EMBL" id="ML995518">
    <property type="protein sequence ID" value="KAF2136529.1"/>
    <property type="molecule type" value="Genomic_DNA"/>
</dbReference>
<keyword evidence="1" id="KW-0472">Membrane</keyword>
<evidence type="ECO:0000313" key="3">
    <source>
        <dbReference type="EMBL" id="KAF2136529.1"/>
    </source>
</evidence>
<dbReference type="RefSeq" id="XP_033392247.1">
    <property type="nucleotide sequence ID" value="XM_033546502.1"/>
</dbReference>
<feature type="transmembrane region" description="Helical" evidence="1">
    <location>
        <begin position="114"/>
        <end position="132"/>
    </location>
</feature>
<name>A0A6A6AX69_9PEZI</name>
<organism evidence="3 4">
    <name type="scientific">Aplosporella prunicola CBS 121167</name>
    <dbReference type="NCBI Taxonomy" id="1176127"/>
    <lineage>
        <taxon>Eukaryota</taxon>
        <taxon>Fungi</taxon>
        <taxon>Dikarya</taxon>
        <taxon>Ascomycota</taxon>
        <taxon>Pezizomycotina</taxon>
        <taxon>Dothideomycetes</taxon>
        <taxon>Dothideomycetes incertae sedis</taxon>
        <taxon>Botryosphaeriales</taxon>
        <taxon>Aplosporellaceae</taxon>
        <taxon>Aplosporella</taxon>
    </lineage>
</organism>
<evidence type="ECO:0000313" key="4">
    <source>
        <dbReference type="Proteomes" id="UP000799438"/>
    </source>
</evidence>
<dbReference type="GeneID" id="54304008"/>
<accession>A0A6A6AX69</accession>
<feature type="chain" id="PRO_5025395076" evidence="2">
    <location>
        <begin position="22"/>
        <end position="218"/>
    </location>
</feature>
<proteinExistence type="predicted"/>
<keyword evidence="1" id="KW-1133">Transmembrane helix</keyword>
<dbReference type="AlphaFoldDB" id="A0A6A6AX69"/>
<gene>
    <name evidence="3" type="ORF">K452DRAFT_362462</name>
</gene>
<feature type="transmembrane region" description="Helical" evidence="1">
    <location>
        <begin position="73"/>
        <end position="94"/>
    </location>
</feature>
<reference evidence="3" key="1">
    <citation type="journal article" date="2020" name="Stud. Mycol.">
        <title>101 Dothideomycetes genomes: a test case for predicting lifestyles and emergence of pathogens.</title>
        <authorList>
            <person name="Haridas S."/>
            <person name="Albert R."/>
            <person name="Binder M."/>
            <person name="Bloem J."/>
            <person name="Labutti K."/>
            <person name="Salamov A."/>
            <person name="Andreopoulos B."/>
            <person name="Baker S."/>
            <person name="Barry K."/>
            <person name="Bills G."/>
            <person name="Bluhm B."/>
            <person name="Cannon C."/>
            <person name="Castanera R."/>
            <person name="Culley D."/>
            <person name="Daum C."/>
            <person name="Ezra D."/>
            <person name="Gonzalez J."/>
            <person name="Henrissat B."/>
            <person name="Kuo A."/>
            <person name="Liang C."/>
            <person name="Lipzen A."/>
            <person name="Lutzoni F."/>
            <person name="Magnuson J."/>
            <person name="Mondo S."/>
            <person name="Nolan M."/>
            <person name="Ohm R."/>
            <person name="Pangilinan J."/>
            <person name="Park H.-J."/>
            <person name="Ramirez L."/>
            <person name="Alfaro M."/>
            <person name="Sun H."/>
            <person name="Tritt A."/>
            <person name="Yoshinaga Y."/>
            <person name="Zwiers L.-H."/>
            <person name="Turgeon B."/>
            <person name="Goodwin S."/>
            <person name="Spatafora J."/>
            <person name="Crous P."/>
            <person name="Grigoriev I."/>
        </authorList>
    </citation>
    <scope>NUCLEOTIDE SEQUENCE</scope>
    <source>
        <strain evidence="3">CBS 121167</strain>
    </source>
</reference>
<keyword evidence="4" id="KW-1185">Reference proteome</keyword>
<dbReference type="Proteomes" id="UP000799438">
    <property type="component" value="Unassembled WGS sequence"/>
</dbReference>
<keyword evidence="2" id="KW-0732">Signal</keyword>